<dbReference type="AlphaFoldDB" id="A0A2U3KXP8"/>
<dbReference type="EMBL" id="OMOD01000148">
    <property type="protein sequence ID" value="SPF44402.1"/>
    <property type="molecule type" value="Genomic_DNA"/>
</dbReference>
<dbReference type="PANTHER" id="PTHR35038:SF6">
    <property type="entry name" value="SURFACE LOCALIZED DECAHEME CYTOCHROME C LIPOPROTEIN"/>
    <property type="match status" value="1"/>
</dbReference>
<dbReference type="Pfam" id="PF09699">
    <property type="entry name" value="Paired_CXXCH_1"/>
    <property type="match status" value="1"/>
</dbReference>
<accession>A0A2U3KXP8</accession>
<dbReference type="OrthoDB" id="102794at2"/>
<dbReference type="Gene3D" id="1.10.1130.10">
    <property type="entry name" value="Flavocytochrome C3, Chain A"/>
    <property type="match status" value="1"/>
</dbReference>
<dbReference type="InterPro" id="IPR010177">
    <property type="entry name" value="Paired_CXXCH_1"/>
</dbReference>
<evidence type="ECO:0000313" key="4">
    <source>
        <dbReference type="EMBL" id="SPF44402.1"/>
    </source>
</evidence>
<dbReference type="InterPro" id="IPR051829">
    <property type="entry name" value="Multiheme_Cytochr_ET"/>
</dbReference>
<reference evidence="5" key="1">
    <citation type="submission" date="2018-02" db="EMBL/GenBank/DDBJ databases">
        <authorList>
            <person name="Hausmann B."/>
        </authorList>
    </citation>
    <scope>NUCLEOTIDE SEQUENCE [LARGE SCALE GENOMIC DNA]</scope>
    <source>
        <strain evidence="5">Peat soil MAG SbA1</strain>
    </source>
</reference>
<keyword evidence="1 2" id="KW-0732">Signal</keyword>
<protein>
    <recommendedName>
        <fullName evidence="3">Doubled CXXCH motif domain-containing protein</fullName>
    </recommendedName>
</protein>
<sequence length="628" mass="66134">MRRLLLIGTLLVSGLLAQAQVTSDVLGAHNLSASGSSPIKGGLDPCMYCHVPHSGVGTPNPALWSQTLSTQPYSTYASTTLHNSSEQPTAGADSSLCLSCHDGTVAVGQTQPFGQIKMTGNMNVTDVFGTNLQKSHPFSMKTPLQDAPDLVASLVASHKTDDPLGAVKLINNDVECTSCHSPHVQAIDTLSKNFLVRDSSSGQLCTSCHETNARTIGGQSNPLAGWSASIHATAGNVIANPPLLGSYPSVARNACLSCHMPHNAMVGARLLRGPNPPVPNLDSATQDCMTCHNGGSNITPAIPDIYSEFTKIAHPYPNQGNAHDAGEAALLNMNRHSTCVDCHGPHSSMAVTSFSTVLPPPTIRPSQAGALGISATDGTTVMNPAVNQYENCLRCHGTSTGKQTQIVFGYLPMRAVAANDPLNLIPQMSASATSSHPVMHDRNSALLQPSLLTSMLNLDGKTQGRGMGTRIYCTDCHNSDDNREFGGIGPNGPHGSKWLHILERRYEFSQAPGPGQRVTNLFPNPDLTVNGPYALCGKCHDLSSQIIANTSWTQHSMHINAGFSCSTCHTAHGMAPSSGNLTGERLINFDLKVVAPYAGLPVSYNRGTGTCALVCHGTVHNPNGTVTP</sequence>
<dbReference type="InterPro" id="IPR036280">
    <property type="entry name" value="Multihaem_cyt_sf"/>
</dbReference>
<name>A0A2U3KXP8_9BACT</name>
<evidence type="ECO:0000256" key="1">
    <source>
        <dbReference type="ARBA" id="ARBA00022729"/>
    </source>
</evidence>
<dbReference type="PANTHER" id="PTHR35038">
    <property type="entry name" value="DISSIMILATORY SULFITE REDUCTASE SIRA"/>
    <property type="match status" value="1"/>
</dbReference>
<evidence type="ECO:0000313" key="5">
    <source>
        <dbReference type="Proteomes" id="UP000238701"/>
    </source>
</evidence>
<evidence type="ECO:0000259" key="3">
    <source>
        <dbReference type="Pfam" id="PF09699"/>
    </source>
</evidence>
<feature type="chain" id="PRO_5015589480" description="Doubled CXXCH motif domain-containing protein" evidence="2">
    <location>
        <begin position="20"/>
        <end position="628"/>
    </location>
</feature>
<feature type="signal peptide" evidence="2">
    <location>
        <begin position="1"/>
        <end position="19"/>
    </location>
</feature>
<organism evidence="4 5">
    <name type="scientific">Candidatus Sulfotelmatobacter kueseliae</name>
    <dbReference type="NCBI Taxonomy" id="2042962"/>
    <lineage>
        <taxon>Bacteria</taxon>
        <taxon>Pseudomonadati</taxon>
        <taxon>Acidobacteriota</taxon>
        <taxon>Terriglobia</taxon>
        <taxon>Terriglobales</taxon>
        <taxon>Candidatus Korobacteraceae</taxon>
        <taxon>Candidatus Sulfotelmatobacter</taxon>
    </lineage>
</organism>
<dbReference type="SUPFAM" id="SSF48695">
    <property type="entry name" value="Multiheme cytochromes"/>
    <property type="match status" value="3"/>
</dbReference>
<evidence type="ECO:0000256" key="2">
    <source>
        <dbReference type="SAM" id="SignalP"/>
    </source>
</evidence>
<feature type="domain" description="Doubled CXXCH motif" evidence="3">
    <location>
        <begin position="175"/>
        <end position="212"/>
    </location>
</feature>
<dbReference type="GO" id="GO:0016491">
    <property type="term" value="F:oxidoreductase activity"/>
    <property type="evidence" value="ECO:0007669"/>
    <property type="project" value="TreeGrafter"/>
</dbReference>
<dbReference type="Proteomes" id="UP000238701">
    <property type="component" value="Unassembled WGS sequence"/>
</dbReference>
<proteinExistence type="predicted"/>
<gene>
    <name evidence="4" type="ORF">SBA1_530048</name>
</gene>